<evidence type="ECO:0000313" key="5">
    <source>
        <dbReference type="Proteomes" id="UP000054874"/>
    </source>
</evidence>
<name>A0A0V8QJ25_9FIRM</name>
<dbReference type="AlphaFoldDB" id="A0A0V8QJ25"/>
<dbReference type="Pfam" id="PF00239">
    <property type="entry name" value="Resolvase"/>
    <property type="match status" value="1"/>
</dbReference>
<evidence type="ECO:0000313" key="4">
    <source>
        <dbReference type="EMBL" id="KSV60394.1"/>
    </source>
</evidence>
<sequence length="639" mass="73042">MDKKLEKLIAEEGVSESRIYHEMASRPWRQQKNEVQERKEDTRSRIRNSSVPEGAVLRRPKPQPTINDSDYKRVAVYARVSTQSEEQVSSIENQTKYYTEKVAEKENWDLYKIYADEGKSGTSMKRRTEFKQMLQDAADQKFDTILCASVSRFARNVTDCIEQIKHLKTDNPRHPVGVYFETEGLYTLDPNSTMALFIHAMLADWESDNKSKRMILSYDQRICTGQYPVSDLLGYRHTKDGDLVIQEDEAITVRYIFLAYLGGYSLNEIAEILTENERPTLSGRTEWNAEMVRAIMQNERRWGDLEARKNIVIDYKEKKTVKNYDLRVSAFVPDHHEGIVSREIANAVKMINASSGTIAGVPDISVISDGGLKGFVTVTPAWGGVNAGLYRDFCKSAYTDDEFAQIEHEARIISGKEHSKIISMDFVGYEVPSSAFFIDASTPTLTFNRRNLKLNKKFHDRFAGIEYVEFLYHPLLQAIVIRSCDKSVPGAVALKSKEGKVVSSIPAAPFCDVVYEMMDWIEDYGFRFRGVTRHYGNQTAMLFFLDEPQILVGKGGVKAAGSANYIPYRKSELETEIPEEKIFQFGVSYAMRKKRDSIIKRLSEKDMSERGVVRENPLIGRIPTRQEIMVELDELLMSM</sequence>
<evidence type="ECO:0000259" key="3">
    <source>
        <dbReference type="PROSITE" id="PS51737"/>
    </source>
</evidence>
<dbReference type="Gene3D" id="3.90.1750.20">
    <property type="entry name" value="Putative Large Serine Recombinase, Chain B, Domain 2"/>
    <property type="match status" value="1"/>
</dbReference>
<dbReference type="InterPro" id="IPR011109">
    <property type="entry name" value="DNA_bind_recombinase_dom"/>
</dbReference>
<feature type="region of interest" description="Disordered" evidence="1">
    <location>
        <begin position="23"/>
        <end position="69"/>
    </location>
</feature>
<dbReference type="InterPro" id="IPR050639">
    <property type="entry name" value="SSR_resolvase"/>
</dbReference>
<dbReference type="InterPro" id="IPR006119">
    <property type="entry name" value="Resolv_N"/>
</dbReference>
<evidence type="ECO:0008006" key="6">
    <source>
        <dbReference type="Google" id="ProtNLM"/>
    </source>
</evidence>
<feature type="domain" description="Recombinase" evidence="3">
    <location>
        <begin position="232"/>
        <end position="358"/>
    </location>
</feature>
<dbReference type="SUPFAM" id="SSF53041">
    <property type="entry name" value="Resolvase-like"/>
    <property type="match status" value="1"/>
</dbReference>
<dbReference type="CDD" id="cd00338">
    <property type="entry name" value="Ser_Recombinase"/>
    <property type="match status" value="1"/>
</dbReference>
<organism evidence="4 5">
    <name type="scientific">Acetivibrio ethanolgignens</name>
    <dbReference type="NCBI Taxonomy" id="290052"/>
    <lineage>
        <taxon>Bacteria</taxon>
        <taxon>Bacillati</taxon>
        <taxon>Bacillota</taxon>
        <taxon>Clostridia</taxon>
        <taxon>Eubacteriales</taxon>
        <taxon>Oscillospiraceae</taxon>
        <taxon>Acetivibrio</taxon>
    </lineage>
</organism>
<feature type="compositionally biased region" description="Basic and acidic residues" evidence="1">
    <location>
        <begin position="31"/>
        <end position="44"/>
    </location>
</feature>
<proteinExistence type="predicted"/>
<dbReference type="PROSITE" id="PS51736">
    <property type="entry name" value="RECOMBINASES_3"/>
    <property type="match status" value="1"/>
</dbReference>
<dbReference type="Proteomes" id="UP000054874">
    <property type="component" value="Unassembled WGS sequence"/>
</dbReference>
<dbReference type="PANTHER" id="PTHR30461">
    <property type="entry name" value="DNA-INVERTASE FROM LAMBDOID PROPHAGE"/>
    <property type="match status" value="1"/>
</dbReference>
<accession>A0A0V8QJ25</accession>
<dbReference type="GO" id="GO:0000150">
    <property type="term" value="F:DNA strand exchange activity"/>
    <property type="evidence" value="ECO:0007669"/>
    <property type="project" value="InterPro"/>
</dbReference>
<dbReference type="InterPro" id="IPR036162">
    <property type="entry name" value="Resolvase-like_N_sf"/>
</dbReference>
<evidence type="ECO:0000256" key="1">
    <source>
        <dbReference type="SAM" id="MobiDB-lite"/>
    </source>
</evidence>
<dbReference type="Gene3D" id="3.40.50.1390">
    <property type="entry name" value="Resolvase, N-terminal catalytic domain"/>
    <property type="match status" value="1"/>
</dbReference>
<dbReference type="STRING" id="290052.ASU35_05390"/>
<dbReference type="SMART" id="SM00857">
    <property type="entry name" value="Resolvase"/>
    <property type="match status" value="1"/>
</dbReference>
<feature type="domain" description="Resolvase/invertase-type recombinase catalytic" evidence="2">
    <location>
        <begin position="73"/>
        <end position="225"/>
    </location>
</feature>
<comment type="caution">
    <text evidence="4">The sequence shown here is derived from an EMBL/GenBank/DDBJ whole genome shotgun (WGS) entry which is preliminary data.</text>
</comment>
<dbReference type="Pfam" id="PF07508">
    <property type="entry name" value="Recombinase"/>
    <property type="match status" value="1"/>
</dbReference>
<dbReference type="RefSeq" id="WP_058351370.1">
    <property type="nucleotide sequence ID" value="NZ_CABMMD010000013.1"/>
</dbReference>
<dbReference type="GO" id="GO:0003677">
    <property type="term" value="F:DNA binding"/>
    <property type="evidence" value="ECO:0007669"/>
    <property type="project" value="InterPro"/>
</dbReference>
<gene>
    <name evidence="4" type="ORF">ASU35_05390</name>
</gene>
<protein>
    <recommendedName>
        <fullName evidence="6">Resolvase/invertase-type recombinase catalytic domain-containing protein</fullName>
    </recommendedName>
</protein>
<reference evidence="4 5" key="1">
    <citation type="submission" date="2015-11" db="EMBL/GenBank/DDBJ databases">
        <title>Butyribacter intestini gen. nov., sp. nov., a butyric acid-producing bacterium of the family Lachnospiraceae isolated from the human faeces.</title>
        <authorList>
            <person name="Zou Y."/>
            <person name="Xue W."/>
            <person name="Luo G."/>
            <person name="Lv M."/>
        </authorList>
    </citation>
    <scope>NUCLEOTIDE SEQUENCE [LARGE SCALE GENOMIC DNA]</scope>
    <source>
        <strain evidence="4 5">ACET-33324</strain>
    </source>
</reference>
<dbReference type="PROSITE" id="PS51737">
    <property type="entry name" value="RECOMBINASE_DNA_BIND"/>
    <property type="match status" value="1"/>
</dbReference>
<evidence type="ECO:0000259" key="2">
    <source>
        <dbReference type="PROSITE" id="PS51736"/>
    </source>
</evidence>
<dbReference type="PANTHER" id="PTHR30461:SF23">
    <property type="entry name" value="DNA RECOMBINASE-RELATED"/>
    <property type="match status" value="1"/>
</dbReference>
<dbReference type="InterPro" id="IPR038109">
    <property type="entry name" value="DNA_bind_recomb_sf"/>
</dbReference>
<dbReference type="EMBL" id="LNAM01000013">
    <property type="protein sequence ID" value="KSV60394.1"/>
    <property type="molecule type" value="Genomic_DNA"/>
</dbReference>
<keyword evidence="5" id="KW-1185">Reference proteome</keyword>